<evidence type="ECO:0000256" key="7">
    <source>
        <dbReference type="ARBA" id="ARBA00051231"/>
    </source>
</evidence>
<evidence type="ECO:0000256" key="2">
    <source>
        <dbReference type="ARBA" id="ARBA00001964"/>
    </source>
</evidence>
<reference evidence="12" key="1">
    <citation type="submission" date="2020-02" db="EMBL/GenBank/DDBJ databases">
        <authorList>
            <person name="Meier V. D."/>
        </authorList>
    </citation>
    <scope>NUCLEOTIDE SEQUENCE</scope>
    <source>
        <strain evidence="12">AVDCRST_MAG49</strain>
    </source>
</reference>
<dbReference type="InterPro" id="IPR029061">
    <property type="entry name" value="THDP-binding"/>
</dbReference>
<evidence type="ECO:0000256" key="1">
    <source>
        <dbReference type="ARBA" id="ARBA00001946"/>
    </source>
</evidence>
<keyword evidence="9" id="KW-0460">Magnesium</keyword>
<dbReference type="PANTHER" id="PTHR43825:SF4">
    <property type="entry name" value="PYRUVATE DEHYDROGENASE E1 COMPONENT"/>
    <property type="match status" value="1"/>
</dbReference>
<dbReference type="Gene3D" id="3.40.50.920">
    <property type="match status" value="1"/>
</dbReference>
<organism evidence="12">
    <name type="scientific">uncultured Thermomicrobiales bacterium</name>
    <dbReference type="NCBI Taxonomy" id="1645740"/>
    <lineage>
        <taxon>Bacteria</taxon>
        <taxon>Pseudomonadati</taxon>
        <taxon>Thermomicrobiota</taxon>
        <taxon>Thermomicrobia</taxon>
        <taxon>Thermomicrobiales</taxon>
        <taxon>environmental samples</taxon>
    </lineage>
</organism>
<name>A0A6J4UTB4_9BACT</name>
<evidence type="ECO:0000256" key="9">
    <source>
        <dbReference type="PIRSR" id="PIRSR000156-1"/>
    </source>
</evidence>
<dbReference type="InterPro" id="IPR055152">
    <property type="entry name" value="Transketolase-like_C_2"/>
</dbReference>
<dbReference type="Pfam" id="PF00456">
    <property type="entry name" value="Transketolase_N"/>
    <property type="match status" value="1"/>
</dbReference>
<comment type="cofactor">
    <cofactor evidence="1 9">
        <name>Mg(2+)</name>
        <dbReference type="ChEBI" id="CHEBI:18420"/>
    </cofactor>
</comment>
<evidence type="ECO:0000256" key="6">
    <source>
        <dbReference type="ARBA" id="ARBA00023052"/>
    </source>
</evidence>
<keyword evidence="8 12" id="KW-0670">Pyruvate</keyword>
<dbReference type="EMBL" id="CADCWG010000149">
    <property type="protein sequence ID" value="CAA9557728.1"/>
    <property type="molecule type" value="Genomic_DNA"/>
</dbReference>
<dbReference type="Pfam" id="PF17831">
    <property type="entry name" value="PDH_E1_M"/>
    <property type="match status" value="1"/>
</dbReference>
<dbReference type="InterPro" id="IPR009014">
    <property type="entry name" value="Transketo_C/PFOR_II"/>
</dbReference>
<sequence>MATTVVPPTSDLEPAARSDGGGAGNGGEHLDALREIERRVLWLSTLIVHHANNVRPNTDRSKVGGHQASSASVVTILTALYFHFLRAGDRVSIKPHASPAFHACQYLLGNLQARYLTTLREFGGLQAYPSRTKDPDPVDFSTGSVGLGAVAPVFAALADRYAREHFGPDAVTSGRFVSLLGDAELDEGNVWETVAEEAIRGLDNVIWIVDLNRQSLDRVIPGVRAARLKALFAGAGWSVLEAKYGARLEAAMSGERGQALRQRIDAMSNEEYQALIRVADGPTLRARLADVPDPADRDATLGAVSDVDDAELRPLLANLGGHDLPRLLQVLAEADAITDGPVVVFAYTVKGWGLPFAGDPLNHSQLLTAAQVEALQAEFGVPADDPWAVFPAESPAGHLCGAAARRLAAPPPPTRPIPSDAVPAALDTRHPVQTSTQEALGRALTRLADVPVVGERLVTLSPDVATSTHLSGWINKAGVFAPEAATDWEGGEATMLRWRPAPSGRHIELGISEMNLFMALSQFGLSHELTGQHLLPLGTVYDPFVCRGLDALIYALYIGAKMVFAGTPAGVSLSPEGGAHQSTVTPSLGIELPGLVSYEPTFAREVEWALLEGLRQCCDREHGASTYLRLSTKPIDQGLFAEPLARLGEEDLRRQVLAGGYRLIDRRTAVPHLPVGDAVVIATGGIMVPEAVAAARTLHEEGVAATVVNVTSPDRLYDSLRRARRDQLADAARALDLGHLAALLPAEERRVPIVTVQDGASHSLAFLGSVWGVPVVPLGVDQFGQSGSRAALYAATGIDTAQIVNAALLAVELGQG</sequence>
<keyword evidence="8" id="KW-0560">Oxidoreductase</keyword>
<feature type="binding site" evidence="9">
    <location>
        <position position="212"/>
    </location>
    <ligand>
        <name>Mg(2+)</name>
        <dbReference type="ChEBI" id="CHEBI:18420"/>
    </ligand>
</feature>
<dbReference type="InterPro" id="IPR051157">
    <property type="entry name" value="PDH/Transketolase"/>
</dbReference>
<dbReference type="EC" id="1.2.4.1" evidence="8"/>
<evidence type="ECO:0000256" key="3">
    <source>
        <dbReference type="ARBA" id="ARBA00003157"/>
    </source>
</evidence>
<evidence type="ECO:0000313" key="12">
    <source>
        <dbReference type="EMBL" id="CAA9557728.1"/>
    </source>
</evidence>
<proteinExistence type="inferred from homology"/>
<dbReference type="Pfam" id="PF22613">
    <property type="entry name" value="Transketolase_C_1"/>
    <property type="match status" value="1"/>
</dbReference>
<dbReference type="InterPro" id="IPR005474">
    <property type="entry name" value="Transketolase_N"/>
</dbReference>
<dbReference type="PANTHER" id="PTHR43825">
    <property type="entry name" value="PYRUVATE DEHYDROGENASE E1 COMPONENT"/>
    <property type="match status" value="1"/>
</dbReference>
<dbReference type="SUPFAM" id="SSF52518">
    <property type="entry name" value="Thiamin diphosphate-binding fold (THDP-binding)"/>
    <property type="match status" value="2"/>
</dbReference>
<dbReference type="PIRSF" id="PIRSF000156">
    <property type="entry name" value="Pyruvate_dh_E1"/>
    <property type="match status" value="1"/>
</dbReference>
<evidence type="ECO:0000259" key="11">
    <source>
        <dbReference type="SMART" id="SM00861"/>
    </source>
</evidence>
<feature type="binding site" evidence="9">
    <location>
        <position position="214"/>
    </location>
    <ligand>
        <name>Mg(2+)</name>
        <dbReference type="ChEBI" id="CHEBI:18420"/>
    </ligand>
</feature>
<dbReference type="InterPro" id="IPR004660">
    <property type="entry name" value="PDH_E1"/>
</dbReference>
<evidence type="ECO:0000256" key="8">
    <source>
        <dbReference type="PIRNR" id="PIRNR000156"/>
    </source>
</evidence>
<dbReference type="GO" id="GO:0046872">
    <property type="term" value="F:metal ion binding"/>
    <property type="evidence" value="ECO:0007669"/>
    <property type="project" value="UniProtKB-KW"/>
</dbReference>
<accession>A0A6J4UTB4</accession>
<dbReference type="InterPro" id="IPR041621">
    <property type="entry name" value="PDH_E1_M"/>
</dbReference>
<feature type="domain" description="Transketolase-like pyrimidine-binding" evidence="11">
    <location>
        <begin position="434"/>
        <end position="637"/>
    </location>
</feature>
<comment type="function">
    <text evidence="3 8">Component of the pyruvate dehydrogenase (PDH) complex, that catalyzes the overall conversion of pyruvate to acetyl-CoA and CO(2).</text>
</comment>
<dbReference type="Gene3D" id="3.40.50.970">
    <property type="match status" value="2"/>
</dbReference>
<feature type="binding site" evidence="9">
    <location>
        <position position="182"/>
    </location>
    <ligand>
        <name>Mg(2+)</name>
        <dbReference type="ChEBI" id="CHEBI:18420"/>
    </ligand>
</feature>
<dbReference type="AlphaFoldDB" id="A0A6J4UTB4"/>
<evidence type="ECO:0000256" key="10">
    <source>
        <dbReference type="SAM" id="MobiDB-lite"/>
    </source>
</evidence>
<dbReference type="SMART" id="SM00861">
    <property type="entry name" value="Transket_pyr"/>
    <property type="match status" value="1"/>
</dbReference>
<comment type="cofactor">
    <cofactor evidence="2 8">
        <name>thiamine diphosphate</name>
        <dbReference type="ChEBI" id="CHEBI:58937"/>
    </cofactor>
</comment>
<evidence type="ECO:0000256" key="4">
    <source>
        <dbReference type="ARBA" id="ARBA00007131"/>
    </source>
</evidence>
<comment type="similarity">
    <text evidence="4">Belongs to the transketolase family.</text>
</comment>
<keyword evidence="9" id="KW-0479">Metal-binding</keyword>
<evidence type="ECO:0000256" key="5">
    <source>
        <dbReference type="ARBA" id="ARBA00017172"/>
    </source>
</evidence>
<dbReference type="InterPro" id="IPR005475">
    <property type="entry name" value="Transketolase-like_Pyr-bd"/>
</dbReference>
<keyword evidence="6 8" id="KW-0786">Thiamine pyrophosphate</keyword>
<dbReference type="GO" id="GO:0004739">
    <property type="term" value="F:pyruvate dehydrogenase (acetyl-transferring) activity"/>
    <property type="evidence" value="ECO:0007669"/>
    <property type="project" value="UniProtKB-EC"/>
</dbReference>
<gene>
    <name evidence="12" type="ORF">AVDCRST_MAG49-2239</name>
</gene>
<feature type="region of interest" description="Disordered" evidence="10">
    <location>
        <begin position="1"/>
        <end position="28"/>
    </location>
</feature>
<dbReference type="SUPFAM" id="SSF52922">
    <property type="entry name" value="TK C-terminal domain-like"/>
    <property type="match status" value="1"/>
</dbReference>
<protein>
    <recommendedName>
        <fullName evidence="5 8">Pyruvate dehydrogenase E1 component</fullName>
        <ecNumber evidence="8">1.2.4.1</ecNumber>
    </recommendedName>
</protein>
<comment type="catalytic activity">
    <reaction evidence="7 8">
        <text>N(6)-[(R)-lipoyl]-L-lysyl-[protein] + pyruvate + H(+) = N(6)-[(R)-S(8)-acetyldihydrolipoyl]-L-lysyl-[protein] + CO2</text>
        <dbReference type="Rhea" id="RHEA:19189"/>
        <dbReference type="Rhea" id="RHEA-COMP:10474"/>
        <dbReference type="Rhea" id="RHEA-COMP:10478"/>
        <dbReference type="ChEBI" id="CHEBI:15361"/>
        <dbReference type="ChEBI" id="CHEBI:15378"/>
        <dbReference type="ChEBI" id="CHEBI:16526"/>
        <dbReference type="ChEBI" id="CHEBI:83099"/>
        <dbReference type="ChEBI" id="CHEBI:83111"/>
        <dbReference type="EC" id="1.2.4.1"/>
    </reaction>
</comment>